<dbReference type="FunFam" id="3.30.70.270:FF:000001">
    <property type="entry name" value="Diguanylate cyclase domain protein"/>
    <property type="match status" value="1"/>
</dbReference>
<comment type="cofactor">
    <cofactor evidence="1">
        <name>Mg(2+)</name>
        <dbReference type="ChEBI" id="CHEBI:18420"/>
    </cofactor>
</comment>
<evidence type="ECO:0000256" key="1">
    <source>
        <dbReference type="ARBA" id="ARBA00001946"/>
    </source>
</evidence>
<reference evidence="6 7" key="1">
    <citation type="submission" date="2018-09" db="EMBL/GenBank/DDBJ databases">
        <title>The draft genome of Acinetobacter spp. strains.</title>
        <authorList>
            <person name="Qin J."/>
            <person name="Feng Y."/>
            <person name="Zong Z."/>
        </authorList>
    </citation>
    <scope>NUCLEOTIDE SEQUENCE [LARGE SCALE GENOMIC DNA]</scope>
    <source>
        <strain evidence="6 7">WCHAc060115</strain>
    </source>
</reference>
<dbReference type="SUPFAM" id="SSF55073">
    <property type="entry name" value="Nucleotide cyclase"/>
    <property type="match status" value="1"/>
</dbReference>
<evidence type="ECO:0000256" key="4">
    <source>
        <dbReference type="SAM" id="Phobius"/>
    </source>
</evidence>
<dbReference type="PANTHER" id="PTHR45138">
    <property type="entry name" value="REGULATORY COMPONENTS OF SENSORY TRANSDUCTION SYSTEM"/>
    <property type="match status" value="1"/>
</dbReference>
<evidence type="ECO:0000313" key="7">
    <source>
        <dbReference type="Proteomes" id="UP000280405"/>
    </source>
</evidence>
<sequence>MKDSVIMNWSNVNKSILAFSLCAVITLLWIVWWLLWATLPDFQVWINFDFYPNLITVYVLSLVGYLILIVIAYLLRKNLFVEKYIPYFTTCYLGITLIYGAYCTGIISFASIAGFVSLVTVGLVLFQPREVYTAVIPITFFILIAGYLSATDQIAYAPIYSQKLQELPLHNNVFWVSSMLYFYIPIFLISIILFIILLIQWKYREEYVDKMSKIDPLTLVYNRRSITDFLSLNHEKKQDYVIVLLDIDHFKQVNDTYGHDIGDRVLIKVAQILMENIRKNDYVGRFGGEEFIFILNDLELEQAFEIAERCRAEIEKNHICLNNVDNIRVTASFGVSMPSEFTGDLTKEMFIRQADQALYFAKLSGRNQVRQFAELN</sequence>
<dbReference type="GO" id="GO:0052621">
    <property type="term" value="F:diguanylate cyclase activity"/>
    <property type="evidence" value="ECO:0007669"/>
    <property type="project" value="UniProtKB-EC"/>
</dbReference>
<dbReference type="CDD" id="cd01949">
    <property type="entry name" value="GGDEF"/>
    <property type="match status" value="1"/>
</dbReference>
<keyword evidence="4" id="KW-0812">Transmembrane</keyword>
<organism evidence="6 7">
    <name type="scientific">Acinetobacter rongchengensis</name>
    <dbReference type="NCBI Taxonomy" id="2419601"/>
    <lineage>
        <taxon>Bacteria</taxon>
        <taxon>Pseudomonadati</taxon>
        <taxon>Pseudomonadota</taxon>
        <taxon>Gammaproteobacteria</taxon>
        <taxon>Moraxellales</taxon>
        <taxon>Moraxellaceae</taxon>
        <taxon>Acinetobacter</taxon>
    </lineage>
</organism>
<feature type="transmembrane region" description="Helical" evidence="4">
    <location>
        <begin position="138"/>
        <end position="160"/>
    </location>
</feature>
<accession>A0A3A8FCP9</accession>
<comment type="caution">
    <text evidence="6">The sequence shown here is derived from an EMBL/GenBank/DDBJ whole genome shotgun (WGS) entry which is preliminary data.</text>
</comment>
<dbReference type="GO" id="GO:0043709">
    <property type="term" value="P:cell adhesion involved in single-species biofilm formation"/>
    <property type="evidence" value="ECO:0007669"/>
    <property type="project" value="TreeGrafter"/>
</dbReference>
<evidence type="ECO:0000259" key="5">
    <source>
        <dbReference type="PROSITE" id="PS50887"/>
    </source>
</evidence>
<feature type="transmembrane region" description="Helical" evidence="4">
    <location>
        <begin position="84"/>
        <end position="102"/>
    </location>
</feature>
<feature type="domain" description="GGDEF" evidence="5">
    <location>
        <begin position="238"/>
        <end position="374"/>
    </location>
</feature>
<dbReference type="GO" id="GO:0005886">
    <property type="term" value="C:plasma membrane"/>
    <property type="evidence" value="ECO:0007669"/>
    <property type="project" value="TreeGrafter"/>
</dbReference>
<evidence type="ECO:0000313" key="6">
    <source>
        <dbReference type="EMBL" id="RKG40154.1"/>
    </source>
</evidence>
<feature type="transmembrane region" description="Helical" evidence="4">
    <location>
        <begin position="180"/>
        <end position="201"/>
    </location>
</feature>
<comment type="catalytic activity">
    <reaction evidence="3">
        <text>2 GTP = 3',3'-c-di-GMP + 2 diphosphate</text>
        <dbReference type="Rhea" id="RHEA:24898"/>
        <dbReference type="ChEBI" id="CHEBI:33019"/>
        <dbReference type="ChEBI" id="CHEBI:37565"/>
        <dbReference type="ChEBI" id="CHEBI:58805"/>
        <dbReference type="EC" id="2.7.7.65"/>
    </reaction>
</comment>
<dbReference type="GO" id="GO:1902201">
    <property type="term" value="P:negative regulation of bacterial-type flagellum-dependent cell motility"/>
    <property type="evidence" value="ECO:0007669"/>
    <property type="project" value="TreeGrafter"/>
</dbReference>
<feature type="transmembrane region" description="Helical" evidence="4">
    <location>
        <begin position="16"/>
        <end position="35"/>
    </location>
</feature>
<dbReference type="PROSITE" id="PS50887">
    <property type="entry name" value="GGDEF"/>
    <property type="match status" value="1"/>
</dbReference>
<dbReference type="PANTHER" id="PTHR45138:SF9">
    <property type="entry name" value="DIGUANYLATE CYCLASE DGCM-RELATED"/>
    <property type="match status" value="1"/>
</dbReference>
<gene>
    <name evidence="6" type="ORF">D7V20_03195</name>
</gene>
<dbReference type="Proteomes" id="UP000280405">
    <property type="component" value="Unassembled WGS sequence"/>
</dbReference>
<dbReference type="SMART" id="SM00267">
    <property type="entry name" value="GGDEF"/>
    <property type="match status" value="1"/>
</dbReference>
<dbReference type="Pfam" id="PF00990">
    <property type="entry name" value="GGDEF"/>
    <property type="match status" value="1"/>
</dbReference>
<feature type="transmembrane region" description="Helical" evidence="4">
    <location>
        <begin position="108"/>
        <end position="126"/>
    </location>
</feature>
<dbReference type="Gene3D" id="3.30.70.270">
    <property type="match status" value="1"/>
</dbReference>
<dbReference type="NCBIfam" id="TIGR00254">
    <property type="entry name" value="GGDEF"/>
    <property type="match status" value="1"/>
</dbReference>
<dbReference type="InterPro" id="IPR000160">
    <property type="entry name" value="GGDEF_dom"/>
</dbReference>
<protein>
    <recommendedName>
        <fullName evidence="2">diguanylate cyclase</fullName>
        <ecNumber evidence="2">2.7.7.65</ecNumber>
    </recommendedName>
</protein>
<dbReference type="InterPro" id="IPR043128">
    <property type="entry name" value="Rev_trsase/Diguanyl_cyclase"/>
</dbReference>
<dbReference type="EC" id="2.7.7.65" evidence="2"/>
<proteinExistence type="predicted"/>
<evidence type="ECO:0000256" key="3">
    <source>
        <dbReference type="ARBA" id="ARBA00034247"/>
    </source>
</evidence>
<dbReference type="InterPro" id="IPR050469">
    <property type="entry name" value="Diguanylate_Cyclase"/>
</dbReference>
<keyword evidence="4" id="KW-0472">Membrane</keyword>
<name>A0A3A8FCP9_9GAMM</name>
<keyword evidence="4" id="KW-1133">Transmembrane helix</keyword>
<keyword evidence="7" id="KW-1185">Reference proteome</keyword>
<dbReference type="InterPro" id="IPR029787">
    <property type="entry name" value="Nucleotide_cyclase"/>
</dbReference>
<dbReference type="EMBL" id="RAXT01000003">
    <property type="protein sequence ID" value="RKG40154.1"/>
    <property type="molecule type" value="Genomic_DNA"/>
</dbReference>
<feature type="transmembrane region" description="Helical" evidence="4">
    <location>
        <begin position="55"/>
        <end position="75"/>
    </location>
</feature>
<evidence type="ECO:0000256" key="2">
    <source>
        <dbReference type="ARBA" id="ARBA00012528"/>
    </source>
</evidence>
<dbReference type="OrthoDB" id="9812260at2"/>
<dbReference type="AlphaFoldDB" id="A0A3A8FCP9"/>